<name>A0ABP9JS36_9NOCA</name>
<dbReference type="InterPro" id="IPR034660">
    <property type="entry name" value="DinB/YfiT-like"/>
</dbReference>
<dbReference type="SUPFAM" id="SSF109854">
    <property type="entry name" value="DinB/YfiT-like putative metalloenzymes"/>
    <property type="match status" value="1"/>
</dbReference>
<dbReference type="EMBL" id="BAABJM010000001">
    <property type="protein sequence ID" value="GAA5042864.1"/>
    <property type="molecule type" value="Genomic_DNA"/>
</dbReference>
<evidence type="ECO:0000313" key="3">
    <source>
        <dbReference type="Proteomes" id="UP001500603"/>
    </source>
</evidence>
<accession>A0ABP9JS36</accession>
<reference evidence="3" key="1">
    <citation type="journal article" date="2019" name="Int. J. Syst. Evol. Microbiol.">
        <title>The Global Catalogue of Microorganisms (GCM) 10K type strain sequencing project: providing services to taxonomists for standard genome sequencing and annotation.</title>
        <authorList>
            <consortium name="The Broad Institute Genomics Platform"/>
            <consortium name="The Broad Institute Genome Sequencing Center for Infectious Disease"/>
            <person name="Wu L."/>
            <person name="Ma J."/>
        </authorList>
    </citation>
    <scope>NUCLEOTIDE SEQUENCE [LARGE SCALE GENOMIC DNA]</scope>
    <source>
        <strain evidence="3">JCM 18298</strain>
    </source>
</reference>
<dbReference type="Proteomes" id="UP001500603">
    <property type="component" value="Unassembled WGS sequence"/>
</dbReference>
<evidence type="ECO:0008006" key="4">
    <source>
        <dbReference type="Google" id="ProtNLM"/>
    </source>
</evidence>
<comment type="caution">
    <text evidence="2">The sequence shown here is derived from an EMBL/GenBank/DDBJ whole genome shotgun (WGS) entry which is preliminary data.</text>
</comment>
<dbReference type="Gene3D" id="1.20.120.450">
    <property type="entry name" value="dinb family like domain"/>
    <property type="match status" value="1"/>
</dbReference>
<keyword evidence="3" id="KW-1185">Reference proteome</keyword>
<evidence type="ECO:0000256" key="1">
    <source>
        <dbReference type="SAM" id="MobiDB-lite"/>
    </source>
</evidence>
<dbReference type="Pfam" id="PF04978">
    <property type="entry name" value="MST"/>
    <property type="match status" value="1"/>
</dbReference>
<evidence type="ECO:0000313" key="2">
    <source>
        <dbReference type="EMBL" id="GAA5042864.1"/>
    </source>
</evidence>
<dbReference type="InterPro" id="IPR007061">
    <property type="entry name" value="MST-like"/>
</dbReference>
<gene>
    <name evidence="2" type="ORF">GCM10023318_03680</name>
</gene>
<feature type="region of interest" description="Disordered" evidence="1">
    <location>
        <begin position="28"/>
        <end position="56"/>
    </location>
</feature>
<organism evidence="2 3">
    <name type="scientific">Nocardia callitridis</name>
    <dbReference type="NCBI Taxonomy" id="648753"/>
    <lineage>
        <taxon>Bacteria</taxon>
        <taxon>Bacillati</taxon>
        <taxon>Actinomycetota</taxon>
        <taxon>Actinomycetes</taxon>
        <taxon>Mycobacteriales</taxon>
        <taxon>Nocardiaceae</taxon>
        <taxon>Nocardia</taxon>
    </lineage>
</organism>
<feature type="region of interest" description="Disordered" evidence="1">
    <location>
        <begin position="223"/>
        <end position="245"/>
    </location>
</feature>
<proteinExistence type="predicted"/>
<sequence length="245" mass="27692">MKSIAPPTQVFHPETDTRRVRAFAVPDADYSRSLPDTNPGPTPRMERNTLSNNGITDGTERAVLENMLDRNRRELIDTARGLSESQARLRLVASLTTPISLIKHAAAAERIWFQRFWAGLEESECDGYSRRDEGTFTVADDETLTEVIAEYERASELSRTIAARFTLDDTKEDPGVGIVSMRWTLLMMTQEFARHAGHGDILREQITAPVRRWRELLTGLGRKRRGVGEPRGTSEPGELADDRRR</sequence>
<protein>
    <recommendedName>
        <fullName evidence="4">Mini-circle protein</fullName>
    </recommendedName>
</protein>